<dbReference type="Pfam" id="PF02558">
    <property type="entry name" value="ApbA"/>
    <property type="match status" value="1"/>
</dbReference>
<reference evidence="2" key="1">
    <citation type="submission" date="2018-05" db="EMBL/GenBank/DDBJ databases">
        <authorList>
            <person name="Lanie J.A."/>
            <person name="Ng W.-L."/>
            <person name="Kazmierczak K.M."/>
            <person name="Andrzejewski T.M."/>
            <person name="Davidsen T.M."/>
            <person name="Wayne K.J."/>
            <person name="Tettelin H."/>
            <person name="Glass J.I."/>
            <person name="Rusch D."/>
            <person name="Podicherti R."/>
            <person name="Tsui H.-C.T."/>
            <person name="Winkler M.E."/>
        </authorList>
    </citation>
    <scope>NUCLEOTIDE SEQUENCE</scope>
</reference>
<accession>A0A382SLG5</accession>
<feature type="non-terminal residue" evidence="2">
    <location>
        <position position="69"/>
    </location>
</feature>
<dbReference type="InterPro" id="IPR013332">
    <property type="entry name" value="KPR_N"/>
</dbReference>
<dbReference type="Gene3D" id="3.40.50.720">
    <property type="entry name" value="NAD(P)-binding Rossmann-like Domain"/>
    <property type="match status" value="1"/>
</dbReference>
<feature type="domain" description="Ketopantoate reductase N-terminal" evidence="1">
    <location>
        <begin position="2"/>
        <end position="69"/>
    </location>
</feature>
<protein>
    <recommendedName>
        <fullName evidence="1">Ketopantoate reductase N-terminal domain-containing protein</fullName>
    </recommendedName>
</protein>
<name>A0A382SLG5_9ZZZZ</name>
<evidence type="ECO:0000313" key="2">
    <source>
        <dbReference type="EMBL" id="SVD10038.1"/>
    </source>
</evidence>
<sequence>MCAIKKNGLTLREDGKETNIRLPCSENPEDFSVQDYVIVAVKAHTGPIVAPKMAPLLGPNTAVVPAVNG</sequence>
<gene>
    <name evidence="2" type="ORF">METZ01_LOCUS362892</name>
</gene>
<dbReference type="EMBL" id="UINC01129565">
    <property type="protein sequence ID" value="SVD10038.1"/>
    <property type="molecule type" value="Genomic_DNA"/>
</dbReference>
<proteinExistence type="predicted"/>
<dbReference type="AlphaFoldDB" id="A0A382SLG5"/>
<organism evidence="2">
    <name type="scientific">marine metagenome</name>
    <dbReference type="NCBI Taxonomy" id="408172"/>
    <lineage>
        <taxon>unclassified sequences</taxon>
        <taxon>metagenomes</taxon>
        <taxon>ecological metagenomes</taxon>
    </lineage>
</organism>
<evidence type="ECO:0000259" key="1">
    <source>
        <dbReference type="Pfam" id="PF02558"/>
    </source>
</evidence>